<dbReference type="PANTHER" id="PTHR46601">
    <property type="entry name" value="ULP_PROTEASE DOMAIN-CONTAINING PROTEIN"/>
    <property type="match status" value="1"/>
</dbReference>
<evidence type="ECO:0000313" key="1">
    <source>
        <dbReference type="EMBL" id="CAH1114427.1"/>
    </source>
</evidence>
<dbReference type="AlphaFoldDB" id="A0A9P0GKH9"/>
<dbReference type="OrthoDB" id="6710353at2759"/>
<protein>
    <submittedName>
        <fullName evidence="1">Uncharacterized protein</fullName>
    </submittedName>
</protein>
<name>A0A9P0GKH9_9CUCU</name>
<organism evidence="1 2">
    <name type="scientific">Psylliodes chrysocephalus</name>
    <dbReference type="NCBI Taxonomy" id="3402493"/>
    <lineage>
        <taxon>Eukaryota</taxon>
        <taxon>Metazoa</taxon>
        <taxon>Ecdysozoa</taxon>
        <taxon>Arthropoda</taxon>
        <taxon>Hexapoda</taxon>
        <taxon>Insecta</taxon>
        <taxon>Pterygota</taxon>
        <taxon>Neoptera</taxon>
        <taxon>Endopterygota</taxon>
        <taxon>Coleoptera</taxon>
        <taxon>Polyphaga</taxon>
        <taxon>Cucujiformia</taxon>
        <taxon>Chrysomeloidea</taxon>
        <taxon>Chrysomelidae</taxon>
        <taxon>Galerucinae</taxon>
        <taxon>Alticini</taxon>
        <taxon>Psylliodes</taxon>
    </lineage>
</organism>
<accession>A0A9P0GKH9</accession>
<dbReference type="Proteomes" id="UP001153636">
    <property type="component" value="Chromosome 8"/>
</dbReference>
<dbReference type="EMBL" id="OV651820">
    <property type="protein sequence ID" value="CAH1114427.1"/>
    <property type="molecule type" value="Genomic_DNA"/>
</dbReference>
<evidence type="ECO:0000313" key="2">
    <source>
        <dbReference type="Proteomes" id="UP001153636"/>
    </source>
</evidence>
<keyword evidence="2" id="KW-1185">Reference proteome</keyword>
<reference evidence="1" key="1">
    <citation type="submission" date="2022-01" db="EMBL/GenBank/DDBJ databases">
        <authorList>
            <person name="King R."/>
        </authorList>
    </citation>
    <scope>NUCLEOTIDE SEQUENCE</scope>
</reference>
<dbReference type="PANTHER" id="PTHR46601:SF1">
    <property type="entry name" value="ADF-H DOMAIN-CONTAINING PROTEIN"/>
    <property type="match status" value="1"/>
</dbReference>
<gene>
    <name evidence="1" type="ORF">PSYICH_LOCUS13995</name>
</gene>
<sequence length="206" mass="23925">MKLLKFFNYSQPEDLIKSLCYDNKMEESCLEKRCDNCIKKTCKKNIKKDVICNKEKMMEALQRDLPKCMQHIANIRHQYQFINTLKDLLEKEDVFVHMDFSENYQCKYNREIQSALSENTRHDHIGIFAHLQPLFQQISEKLITNNKKFSKGGHGKGAPDDIGGVIKRTADRLVALGEDIPDHKCLVEQVSNRCSGIQLQVVTKDF</sequence>
<proteinExistence type="predicted"/>